<evidence type="ECO:0000256" key="2">
    <source>
        <dbReference type="ARBA" id="ARBA00022989"/>
    </source>
</evidence>
<feature type="transmembrane region" description="Helical" evidence="4">
    <location>
        <begin position="149"/>
        <end position="166"/>
    </location>
</feature>
<feature type="transmembrane region" description="Helical" evidence="4">
    <location>
        <begin position="12"/>
        <end position="32"/>
    </location>
</feature>
<feature type="transmembrane region" description="Helical" evidence="4">
    <location>
        <begin position="376"/>
        <end position="394"/>
    </location>
</feature>
<comment type="caution">
    <text evidence="5">The sequence shown here is derived from an EMBL/GenBank/DDBJ whole genome shotgun (WGS) entry which is preliminary data.</text>
</comment>
<feature type="transmembrane region" description="Helical" evidence="4">
    <location>
        <begin position="96"/>
        <end position="113"/>
    </location>
</feature>
<evidence type="ECO:0000256" key="1">
    <source>
        <dbReference type="ARBA" id="ARBA00022692"/>
    </source>
</evidence>
<feature type="transmembrane region" description="Helical" evidence="4">
    <location>
        <begin position="71"/>
        <end position="90"/>
    </location>
</feature>
<feature type="transmembrane region" description="Helical" evidence="4">
    <location>
        <begin position="284"/>
        <end position="306"/>
    </location>
</feature>
<keyword evidence="1 4" id="KW-0812">Transmembrane</keyword>
<dbReference type="InterPro" id="IPR036259">
    <property type="entry name" value="MFS_trans_sf"/>
</dbReference>
<accession>A0AAJ1MKL3</accession>
<feature type="transmembrane region" description="Helical" evidence="4">
    <location>
        <begin position="251"/>
        <end position="272"/>
    </location>
</feature>
<keyword evidence="3 4" id="KW-0472">Membrane</keyword>
<dbReference type="PANTHER" id="PTHR23547">
    <property type="entry name" value="MAJOR FACILITATOR SUPERFAMILY DOMAIN, GENERAL SUBSTRATE TRANSPORTER"/>
    <property type="match status" value="1"/>
</dbReference>
<reference evidence="5 6" key="1">
    <citation type="submission" date="2022-12" db="EMBL/GenBank/DDBJ databases">
        <title>Metagenome assembled genome from gulf of manar.</title>
        <authorList>
            <person name="Kohli P."/>
            <person name="Pk S."/>
            <person name="Venkata Ramana C."/>
            <person name="Sasikala C."/>
        </authorList>
    </citation>
    <scope>NUCLEOTIDE SEQUENCE [LARGE SCALE GENOMIC DNA]</scope>
    <source>
        <strain evidence="5">JB008</strain>
    </source>
</reference>
<dbReference type="NCBIfam" id="NF033734">
    <property type="entry name" value="MFS_ArsJ"/>
    <property type="match status" value="1"/>
</dbReference>
<evidence type="ECO:0000313" key="5">
    <source>
        <dbReference type="EMBL" id="MDC7226936.1"/>
    </source>
</evidence>
<feature type="transmembrane region" description="Helical" evidence="4">
    <location>
        <begin position="215"/>
        <end position="239"/>
    </location>
</feature>
<dbReference type="AlphaFoldDB" id="A0AAJ1MKL3"/>
<dbReference type="Gene3D" id="1.20.1250.20">
    <property type="entry name" value="MFS general substrate transporter like domains"/>
    <property type="match status" value="1"/>
</dbReference>
<gene>
    <name evidence="5" type="primary">arsJ</name>
    <name evidence="5" type="ORF">PQJ61_09250</name>
</gene>
<dbReference type="Proteomes" id="UP001221217">
    <property type="component" value="Unassembled WGS sequence"/>
</dbReference>
<dbReference type="Pfam" id="PF07690">
    <property type="entry name" value="MFS_1"/>
    <property type="match status" value="1"/>
</dbReference>
<protein>
    <submittedName>
        <fullName evidence="5">Organoarsenical effux MFS transporter ArsJ</fullName>
    </submittedName>
</protein>
<dbReference type="PANTHER" id="PTHR23547:SF1">
    <property type="entry name" value="MAJOR FACILITATOR SUPERFAMILY MFS_1"/>
    <property type="match status" value="1"/>
</dbReference>
<dbReference type="SUPFAM" id="SSF103473">
    <property type="entry name" value="MFS general substrate transporter"/>
    <property type="match status" value="1"/>
</dbReference>
<dbReference type="EMBL" id="JAQQAL010000021">
    <property type="protein sequence ID" value="MDC7226936.1"/>
    <property type="molecule type" value="Genomic_DNA"/>
</dbReference>
<feature type="transmembrane region" description="Helical" evidence="4">
    <location>
        <begin position="44"/>
        <end position="64"/>
    </location>
</feature>
<evidence type="ECO:0000256" key="4">
    <source>
        <dbReference type="SAM" id="Phobius"/>
    </source>
</evidence>
<evidence type="ECO:0000256" key="3">
    <source>
        <dbReference type="ARBA" id="ARBA00023136"/>
    </source>
</evidence>
<name>A0AAJ1MKL3_9SPIO</name>
<feature type="transmembrane region" description="Helical" evidence="4">
    <location>
        <begin position="172"/>
        <end position="194"/>
    </location>
</feature>
<feature type="transmembrane region" description="Helical" evidence="4">
    <location>
        <begin position="349"/>
        <end position="370"/>
    </location>
</feature>
<dbReference type="GO" id="GO:0022857">
    <property type="term" value="F:transmembrane transporter activity"/>
    <property type="evidence" value="ECO:0007669"/>
    <property type="project" value="InterPro"/>
</dbReference>
<feature type="transmembrane region" description="Helical" evidence="4">
    <location>
        <begin position="312"/>
        <end position="337"/>
    </location>
</feature>
<sequence length="398" mass="43594">MNKLRSYGIVTGSYWAFMLTDGALRMLVLLYFNKHGYSPLTLAFLFLFYEFFGMVTNLLGGWLAQGKGLKFTLIMGLSIQPIALIALSFMNDSWGPSLTIPFVMIIQAVSGISKDLTKMSSKTAVKFLVPEDKSSSLFKWVSLLTGSKNTIKGLGFFVGGFLLQALGFRFGLWILAGIIVFVLILSLTSLPESIGETKSKIKFKKLFDISRPLKLLSGARVFLFAARDIWFVVALPVYFSSIFSWSHSQVGGFMALWVIGYGVIQAFAPVILKFWTRGEAPAGLAASNVSGLLVLTMTAIALLFGLNIQPAWSITIGLVIFGIIFALNSSVHSFLVLDYAQGNKAASNVGFYYMANATGRLIGTLMSGLLFQFGGILWALTGSAIFLIISFIITRRLR</sequence>
<dbReference type="InterPro" id="IPR047769">
    <property type="entry name" value="MFS_ArsJ"/>
</dbReference>
<dbReference type="InterPro" id="IPR011701">
    <property type="entry name" value="MFS"/>
</dbReference>
<evidence type="ECO:0000313" key="6">
    <source>
        <dbReference type="Proteomes" id="UP001221217"/>
    </source>
</evidence>
<organism evidence="5 6">
    <name type="scientific">Candidatus Thalassospirochaeta sargassi</name>
    <dbReference type="NCBI Taxonomy" id="3119039"/>
    <lineage>
        <taxon>Bacteria</taxon>
        <taxon>Pseudomonadati</taxon>
        <taxon>Spirochaetota</taxon>
        <taxon>Spirochaetia</taxon>
        <taxon>Spirochaetales</taxon>
        <taxon>Spirochaetaceae</taxon>
        <taxon>Candidatus Thalassospirochaeta</taxon>
    </lineage>
</organism>
<keyword evidence="2 4" id="KW-1133">Transmembrane helix</keyword>
<proteinExistence type="predicted"/>